<dbReference type="HOGENOM" id="CLU_1633869_0_0_10"/>
<dbReference type="PROSITE" id="PS51257">
    <property type="entry name" value="PROKAR_LIPOPROTEIN"/>
    <property type="match status" value="1"/>
</dbReference>
<dbReference type="OrthoDB" id="1013991at2"/>
<keyword evidence="1" id="KW-0449">Lipoprotein</keyword>
<organism evidence="1 2">
    <name type="scientific">Porphyromonas asaccharolytica (strain ATCC 25260 / DSM 20707 / BCRC 10618 / CCUG 7834 / JCM 6326 / LMG 13178 / VPI 4198 / B440)</name>
    <name type="common">Bacteroides asaccharolyticus</name>
    <dbReference type="NCBI Taxonomy" id="879243"/>
    <lineage>
        <taxon>Bacteria</taxon>
        <taxon>Pseudomonadati</taxon>
        <taxon>Bacteroidota</taxon>
        <taxon>Bacteroidia</taxon>
        <taxon>Bacteroidales</taxon>
        <taxon>Porphyromonadaceae</taxon>
        <taxon>Porphyromonas</taxon>
    </lineage>
</organism>
<proteinExistence type="predicted"/>
<keyword evidence="2" id="KW-1185">Reference proteome</keyword>
<dbReference type="EMBL" id="CP002689">
    <property type="protein sequence ID" value="AEE12071.1"/>
    <property type="molecule type" value="Genomic_DNA"/>
</dbReference>
<protein>
    <submittedName>
        <fullName evidence="1">Gliding motility-associated lipoprotein GldH</fullName>
    </submittedName>
</protein>
<gene>
    <name evidence="1" type="ordered locus">Poras_0117</name>
</gene>
<evidence type="ECO:0000313" key="2">
    <source>
        <dbReference type="Proteomes" id="UP000006545"/>
    </source>
</evidence>
<evidence type="ECO:0000313" key="1">
    <source>
        <dbReference type="EMBL" id="AEE12071.1"/>
    </source>
</evidence>
<reference evidence="2" key="1">
    <citation type="submission" date="2011-04" db="EMBL/GenBank/DDBJ databases">
        <title>The complete genome of Porphyromonas asaccharolytica DSM 20707.</title>
        <authorList>
            <person name="Lucas S."/>
            <person name="Han J."/>
            <person name="Lapidus A."/>
            <person name="Bruce D."/>
            <person name="Goodwin L."/>
            <person name="Pitluck S."/>
            <person name="Peters L."/>
            <person name="Kyrpides N."/>
            <person name="Mavromatis K."/>
            <person name="Ivanova N."/>
            <person name="Ovchinnikova G."/>
            <person name="Pagani I."/>
            <person name="Lu M."/>
            <person name="Detter J.C."/>
            <person name="Tapia R."/>
            <person name="Han C."/>
            <person name="Land M."/>
            <person name="Hauser L."/>
            <person name="Markowitz V."/>
            <person name="Cheng J.-F."/>
            <person name="Hugenholtz P."/>
            <person name="Woyke T."/>
            <person name="Wu D."/>
            <person name="Gronow S."/>
            <person name="Wellnitz S."/>
            <person name="Brambilla E."/>
            <person name="Klenk H.-P."/>
            <person name="Eisen J.A."/>
        </authorList>
    </citation>
    <scope>NUCLEOTIDE SEQUENCE [LARGE SCALE GENOMIC DNA]</scope>
    <source>
        <strain evidence="2">ATCC 25260 / DSM 20707 / VPI 4198</strain>
    </source>
</reference>
<dbReference type="RefSeq" id="WP_013759779.1">
    <property type="nucleotide sequence ID" value="NC_015501.1"/>
</dbReference>
<dbReference type="Proteomes" id="UP000006545">
    <property type="component" value="Chromosome"/>
</dbReference>
<dbReference type="KEGG" id="pah:Poras_0117"/>
<sequence>MSRACRGRIVGGLVLLAVLTLGSCRYATYQERMQTKELPRAVWSAEDRITFDSFVEQSRAPYTLYLYVRYNSRYAYTSLPLAVELRSTLGWSATTTLALPLTEEPGVWSGEGYALRQQLYKVNASLTPPHPGLYTIELRQATGQGTLAGIETIGVAWVAAEP</sequence>
<dbReference type="NCBIfam" id="TIGR03511">
    <property type="entry name" value="GldH_lipo"/>
    <property type="match status" value="1"/>
</dbReference>
<accession>F4KL97</accession>
<dbReference type="AlphaFoldDB" id="F4KL97"/>
<dbReference type="InterPro" id="IPR020018">
    <property type="entry name" value="Motility-assoc_lipoprot_GldH"/>
</dbReference>
<dbReference type="Pfam" id="PF14109">
    <property type="entry name" value="GldH_lipo"/>
    <property type="match status" value="1"/>
</dbReference>
<name>F4KL97_PORAD</name>
<dbReference type="STRING" id="879243.Poras_0117"/>